<feature type="non-terminal residue" evidence="1">
    <location>
        <position position="174"/>
    </location>
</feature>
<proteinExistence type="predicted"/>
<reference evidence="1 2" key="1">
    <citation type="submission" date="2021-06" db="EMBL/GenBank/DDBJ databases">
        <authorList>
            <person name="Kallberg Y."/>
            <person name="Tangrot J."/>
            <person name="Rosling A."/>
        </authorList>
    </citation>
    <scope>NUCLEOTIDE SEQUENCE [LARGE SCALE GENOMIC DNA]</scope>
    <source>
        <strain evidence="1 2">120-4 pot B 10/14</strain>
    </source>
</reference>
<dbReference type="Proteomes" id="UP000789901">
    <property type="component" value="Unassembled WGS sequence"/>
</dbReference>
<evidence type="ECO:0000313" key="1">
    <source>
        <dbReference type="EMBL" id="CAG8799404.1"/>
    </source>
</evidence>
<protein>
    <submittedName>
        <fullName evidence="1">1233_t:CDS:1</fullName>
    </submittedName>
</protein>
<sequence>MYLKEIKKNVKRNLEKLEHQEHGINCEQPFPRTQEDFENSRQKLLILIGNLKQAMMNISIKTTSLLACMYCKKLYDHCKKHEEYKCDYYDLSLFCDLCNKTCERKPARWGRGKLSEEITGPFEFGKFCEIEKYTKVLLRSKEYKDEEYESIIEGNKMLIEGAHSLEVFKHNAEK</sequence>
<comment type="caution">
    <text evidence="1">The sequence shown here is derived from an EMBL/GenBank/DDBJ whole genome shotgun (WGS) entry which is preliminary data.</text>
</comment>
<gene>
    <name evidence="1" type="ORF">GMARGA_LOCUS22783</name>
</gene>
<name>A0ABN7VU90_GIGMA</name>
<accession>A0ABN7VU90</accession>
<dbReference type="EMBL" id="CAJVQB010022370">
    <property type="protein sequence ID" value="CAG8799404.1"/>
    <property type="molecule type" value="Genomic_DNA"/>
</dbReference>
<keyword evidence="2" id="KW-1185">Reference proteome</keyword>
<evidence type="ECO:0000313" key="2">
    <source>
        <dbReference type="Proteomes" id="UP000789901"/>
    </source>
</evidence>
<organism evidence="1 2">
    <name type="scientific">Gigaspora margarita</name>
    <dbReference type="NCBI Taxonomy" id="4874"/>
    <lineage>
        <taxon>Eukaryota</taxon>
        <taxon>Fungi</taxon>
        <taxon>Fungi incertae sedis</taxon>
        <taxon>Mucoromycota</taxon>
        <taxon>Glomeromycotina</taxon>
        <taxon>Glomeromycetes</taxon>
        <taxon>Diversisporales</taxon>
        <taxon>Gigasporaceae</taxon>
        <taxon>Gigaspora</taxon>
    </lineage>
</organism>